<dbReference type="Proteomes" id="UP000693946">
    <property type="component" value="Linkage Group LG8"/>
</dbReference>
<protein>
    <submittedName>
        <fullName evidence="2">Uncharacterized protein</fullName>
    </submittedName>
</protein>
<name>A0AAV6Q1F1_SOLSE</name>
<reference evidence="2 3" key="1">
    <citation type="journal article" date="2021" name="Sci. Rep.">
        <title>Chromosome anchoring in Senegalese sole (Solea senegalensis) reveals sex-associated markers and genome rearrangements in flatfish.</title>
        <authorList>
            <person name="Guerrero-Cozar I."/>
            <person name="Gomez-Garrido J."/>
            <person name="Berbel C."/>
            <person name="Martinez-Blanch J.F."/>
            <person name="Alioto T."/>
            <person name="Claros M.G."/>
            <person name="Gagnaire P.A."/>
            <person name="Manchado M."/>
        </authorList>
    </citation>
    <scope>NUCLEOTIDE SEQUENCE [LARGE SCALE GENOMIC DNA]</scope>
    <source>
        <strain evidence="2">Sse05_10M</strain>
    </source>
</reference>
<gene>
    <name evidence="2" type="ORF">JOB18_024177</name>
</gene>
<dbReference type="AlphaFoldDB" id="A0AAV6Q1F1"/>
<evidence type="ECO:0000313" key="2">
    <source>
        <dbReference type="EMBL" id="KAG7479379.1"/>
    </source>
</evidence>
<feature type="region of interest" description="Disordered" evidence="1">
    <location>
        <begin position="87"/>
        <end position="107"/>
    </location>
</feature>
<comment type="caution">
    <text evidence="2">The sequence shown here is derived from an EMBL/GenBank/DDBJ whole genome shotgun (WGS) entry which is preliminary data.</text>
</comment>
<organism evidence="2 3">
    <name type="scientific">Solea senegalensis</name>
    <name type="common">Senegalese sole</name>
    <dbReference type="NCBI Taxonomy" id="28829"/>
    <lineage>
        <taxon>Eukaryota</taxon>
        <taxon>Metazoa</taxon>
        <taxon>Chordata</taxon>
        <taxon>Craniata</taxon>
        <taxon>Vertebrata</taxon>
        <taxon>Euteleostomi</taxon>
        <taxon>Actinopterygii</taxon>
        <taxon>Neopterygii</taxon>
        <taxon>Teleostei</taxon>
        <taxon>Neoteleostei</taxon>
        <taxon>Acanthomorphata</taxon>
        <taxon>Carangaria</taxon>
        <taxon>Pleuronectiformes</taxon>
        <taxon>Pleuronectoidei</taxon>
        <taxon>Soleidae</taxon>
        <taxon>Solea</taxon>
    </lineage>
</organism>
<accession>A0AAV6Q1F1</accession>
<feature type="compositionally biased region" description="Polar residues" evidence="1">
    <location>
        <begin position="94"/>
        <end position="104"/>
    </location>
</feature>
<keyword evidence="3" id="KW-1185">Reference proteome</keyword>
<evidence type="ECO:0000313" key="3">
    <source>
        <dbReference type="Proteomes" id="UP000693946"/>
    </source>
</evidence>
<evidence type="ECO:0000256" key="1">
    <source>
        <dbReference type="SAM" id="MobiDB-lite"/>
    </source>
</evidence>
<dbReference type="EMBL" id="JAGKHQ010000020">
    <property type="protein sequence ID" value="KAG7479379.1"/>
    <property type="molecule type" value="Genomic_DNA"/>
</dbReference>
<sequence>MMITSLSRGLYESAILWRYRRTLMSLCECQSQHLRGRSITRSRCVHTDNNISVQSASFSPPVCDEHNFFSFVNSRTIIILNRKRSDCTDRQRPNDTVTTGSTDQPRACLSSRHVSNCPRHVVLRQEKKQKENQRTTKVKSLQCHKTMMC</sequence>
<proteinExistence type="predicted"/>